<organism evidence="2 3">
    <name type="scientific">Suillus plorans</name>
    <dbReference type="NCBI Taxonomy" id="116603"/>
    <lineage>
        <taxon>Eukaryota</taxon>
        <taxon>Fungi</taxon>
        <taxon>Dikarya</taxon>
        <taxon>Basidiomycota</taxon>
        <taxon>Agaricomycotina</taxon>
        <taxon>Agaricomycetes</taxon>
        <taxon>Agaricomycetidae</taxon>
        <taxon>Boletales</taxon>
        <taxon>Suillineae</taxon>
        <taxon>Suillaceae</taxon>
        <taxon>Suillus</taxon>
    </lineage>
</organism>
<evidence type="ECO:0000313" key="2">
    <source>
        <dbReference type="EMBL" id="KAG1787246.1"/>
    </source>
</evidence>
<feature type="region of interest" description="Disordered" evidence="1">
    <location>
        <begin position="58"/>
        <end position="81"/>
    </location>
</feature>
<feature type="region of interest" description="Disordered" evidence="1">
    <location>
        <begin position="283"/>
        <end position="315"/>
    </location>
</feature>
<dbReference type="GeneID" id="64601270"/>
<name>A0A9P7AFI5_9AGAM</name>
<comment type="caution">
    <text evidence="2">The sequence shown here is derived from an EMBL/GenBank/DDBJ whole genome shotgun (WGS) entry which is preliminary data.</text>
</comment>
<dbReference type="OrthoDB" id="2645748at2759"/>
<reference evidence="2" key="1">
    <citation type="journal article" date="2020" name="New Phytol.">
        <title>Comparative genomics reveals dynamic genome evolution in host specialist ectomycorrhizal fungi.</title>
        <authorList>
            <person name="Lofgren L.A."/>
            <person name="Nguyen N.H."/>
            <person name="Vilgalys R."/>
            <person name="Ruytinx J."/>
            <person name="Liao H.L."/>
            <person name="Branco S."/>
            <person name="Kuo A."/>
            <person name="LaButti K."/>
            <person name="Lipzen A."/>
            <person name="Andreopoulos W."/>
            <person name="Pangilinan J."/>
            <person name="Riley R."/>
            <person name="Hundley H."/>
            <person name="Na H."/>
            <person name="Barry K."/>
            <person name="Grigoriev I.V."/>
            <person name="Stajich J.E."/>
            <person name="Kennedy P.G."/>
        </authorList>
    </citation>
    <scope>NUCLEOTIDE SEQUENCE</scope>
    <source>
        <strain evidence="2">S12</strain>
    </source>
</reference>
<gene>
    <name evidence="2" type="ORF">HD556DRAFT_1448889</name>
</gene>
<dbReference type="AlphaFoldDB" id="A0A9P7AFI5"/>
<accession>A0A9P7AFI5</accession>
<dbReference type="RefSeq" id="XP_041154604.1">
    <property type="nucleotide sequence ID" value="XM_041307506.1"/>
</dbReference>
<feature type="region of interest" description="Disordered" evidence="1">
    <location>
        <begin position="214"/>
        <end position="233"/>
    </location>
</feature>
<keyword evidence="3" id="KW-1185">Reference proteome</keyword>
<evidence type="ECO:0000256" key="1">
    <source>
        <dbReference type="SAM" id="MobiDB-lite"/>
    </source>
</evidence>
<protein>
    <submittedName>
        <fullName evidence="2">Uncharacterized protein</fullName>
    </submittedName>
</protein>
<proteinExistence type="predicted"/>
<feature type="compositionally biased region" description="Polar residues" evidence="1">
    <location>
        <begin position="66"/>
        <end position="77"/>
    </location>
</feature>
<evidence type="ECO:0000313" key="3">
    <source>
        <dbReference type="Proteomes" id="UP000719766"/>
    </source>
</evidence>
<sequence length="340" mass="37349">MSSVTLLILSSVRLEFLSRRPPLVLGSTPIDLTPPPLPLSYLLFPNVRRNSRASDIGLRTSPDALRTSSGNLRTSFDNPRKLGARTRVRGAAHELKPSPSDPTLEHVLNSSPSAIGQFALVHLEQRTLVTINSDDPSFSLQSTWVTICLQEARKVELSTQAGLMATYLDVGGYHTHHRNAQSELIFLRAKMCRAQAEAAVYTLALENSPASTYSDSCHIPHSRPTSDDVPTPHPDLRTSCPCLQTQSSIHPDPCTPASDIRTPDLISTSPDLRIRPICHVRTQTLNQRPSPYGNHLSPDFRTSGSDPRLSSGSDPRLSSVPYPFFDFSMSSSPSSFTIFR</sequence>
<dbReference type="Proteomes" id="UP000719766">
    <property type="component" value="Unassembled WGS sequence"/>
</dbReference>
<dbReference type="EMBL" id="JABBWE010000081">
    <property type="protein sequence ID" value="KAG1787246.1"/>
    <property type="molecule type" value="Genomic_DNA"/>
</dbReference>
<feature type="compositionally biased region" description="Polar residues" evidence="1">
    <location>
        <begin position="300"/>
        <end position="313"/>
    </location>
</feature>